<protein>
    <recommendedName>
        <fullName evidence="3">3-oxoacyl-[acyl-carrier-protein] synthase-1</fullName>
    </recommendedName>
</protein>
<gene>
    <name evidence="1" type="ORF">O0S08_33320</name>
</gene>
<dbReference type="EMBL" id="CP114040">
    <property type="protein sequence ID" value="WAS91094.1"/>
    <property type="molecule type" value="Genomic_DNA"/>
</dbReference>
<evidence type="ECO:0000313" key="1">
    <source>
        <dbReference type="EMBL" id="WAS91094.1"/>
    </source>
</evidence>
<sequence length="267" mass="27674">MHAIREAVAGFDGESTLPCFLALPEPGIGRPLDLDALLRVLAEARTRTRAPVHLQLRPEWCVAAGRAGVFTVLEKACALLASGAQRVALVGGIDSLVDAETLDSLVEHERLLGPTQLDGIIPGEAGAFLLLSSRGYGGPSLAALATAHEPLPFVRASERISEAEGLTTVFRDLRSRIQGRVDTVVTGTSSEAYFGREFAHAYLRNVGLFPEPLAHELVSHALGDVGAAAGAVCLVQGASSLVAGRKALVHASSDGGLVGGAVLSGAY</sequence>
<dbReference type="InterPro" id="IPR016039">
    <property type="entry name" value="Thiolase-like"/>
</dbReference>
<organism evidence="1 2">
    <name type="scientific">Nannocystis punicea</name>
    <dbReference type="NCBI Taxonomy" id="2995304"/>
    <lineage>
        <taxon>Bacteria</taxon>
        <taxon>Pseudomonadati</taxon>
        <taxon>Myxococcota</taxon>
        <taxon>Polyangia</taxon>
        <taxon>Nannocystales</taxon>
        <taxon>Nannocystaceae</taxon>
        <taxon>Nannocystis</taxon>
    </lineage>
</organism>
<name>A0ABY7GVU8_9BACT</name>
<keyword evidence="2" id="KW-1185">Reference proteome</keyword>
<evidence type="ECO:0000313" key="2">
    <source>
        <dbReference type="Proteomes" id="UP001164459"/>
    </source>
</evidence>
<proteinExistence type="predicted"/>
<dbReference type="Gene3D" id="3.40.47.10">
    <property type="match status" value="1"/>
</dbReference>
<reference evidence="1" key="1">
    <citation type="submission" date="2022-11" db="EMBL/GenBank/DDBJ databases">
        <title>Minimal conservation of predation-associated metabolite biosynthetic gene clusters underscores biosynthetic potential of Myxococcota including descriptions for ten novel species: Archangium lansinium sp. nov., Myxococcus landrumus sp. nov., Nannocystis bai.</title>
        <authorList>
            <person name="Ahearne A."/>
            <person name="Stevens C."/>
            <person name="Dowd S."/>
        </authorList>
    </citation>
    <scope>NUCLEOTIDE SEQUENCE</scope>
    <source>
        <strain evidence="1">Fl3</strain>
    </source>
</reference>
<dbReference type="SUPFAM" id="SSF53901">
    <property type="entry name" value="Thiolase-like"/>
    <property type="match status" value="1"/>
</dbReference>
<dbReference type="Proteomes" id="UP001164459">
    <property type="component" value="Chromosome"/>
</dbReference>
<evidence type="ECO:0008006" key="3">
    <source>
        <dbReference type="Google" id="ProtNLM"/>
    </source>
</evidence>
<dbReference type="RefSeq" id="WP_269033458.1">
    <property type="nucleotide sequence ID" value="NZ_CP114040.1"/>
</dbReference>
<accession>A0ABY7GVU8</accession>